<feature type="compositionally biased region" description="Acidic residues" evidence="1">
    <location>
        <begin position="28"/>
        <end position="50"/>
    </location>
</feature>
<dbReference type="EMBL" id="FXZK01000010">
    <property type="protein sequence ID" value="SMY09466.1"/>
    <property type="molecule type" value="Genomic_DNA"/>
</dbReference>
<dbReference type="AlphaFoldDB" id="A0A238LKI5"/>
<dbReference type="PROSITE" id="PS51257">
    <property type="entry name" value="PROKAR_LIPOPROTEIN"/>
    <property type="match status" value="1"/>
</dbReference>
<name>A0A238LKI5_9RHOB</name>
<gene>
    <name evidence="3" type="ORF">LOM8899_03633</name>
</gene>
<evidence type="ECO:0008006" key="5">
    <source>
        <dbReference type="Google" id="ProtNLM"/>
    </source>
</evidence>
<keyword evidence="4" id="KW-1185">Reference proteome</keyword>
<proteinExistence type="predicted"/>
<sequence>MKKFLSALSVLALLAACGDGNPFPSDEMTNEDTDADQDTDGDVTAEDSEDLGIGGDSGLLPGTTSPTSTASIVRYEAKNDENQGGFVTDVSYNSTDDTFTVDNLAFDGLNVYSRDSDVDTLSTVNNPTIYAVYEGAETVTDPQTGSSVDQFTYRALYGESANTVVIDGVELPVSRFAIVRTGSYVNYGFGGFIYERNGGVVLPTTGQAFYTGEYAGVRVFNNAGGLEYSSGLMDIAVDFNDFDEGDAVRGVIYDRVYFDINGNSIPTGTSATDIPDADVRFEVGPGSITENGEIGGQLGSFTLDEDGAVEVYESGTYYGIIGGDNADEVVGVVVLTGDDPRAEGVQFQETGGFILYREPPT</sequence>
<evidence type="ECO:0000256" key="2">
    <source>
        <dbReference type="SAM" id="SignalP"/>
    </source>
</evidence>
<dbReference type="RefSeq" id="WP_093993654.1">
    <property type="nucleotide sequence ID" value="NZ_FXZK01000010.1"/>
</dbReference>
<dbReference type="Proteomes" id="UP000201613">
    <property type="component" value="Unassembled WGS sequence"/>
</dbReference>
<keyword evidence="2" id="KW-0732">Signal</keyword>
<dbReference type="OrthoDB" id="7739218at2"/>
<evidence type="ECO:0000313" key="4">
    <source>
        <dbReference type="Proteomes" id="UP000201613"/>
    </source>
</evidence>
<organism evidence="3 4">
    <name type="scientific">Flavimaricola marinus</name>
    <dbReference type="NCBI Taxonomy" id="1819565"/>
    <lineage>
        <taxon>Bacteria</taxon>
        <taxon>Pseudomonadati</taxon>
        <taxon>Pseudomonadota</taxon>
        <taxon>Alphaproteobacteria</taxon>
        <taxon>Rhodobacterales</taxon>
        <taxon>Paracoccaceae</taxon>
        <taxon>Flavimaricola</taxon>
    </lineage>
</organism>
<feature type="region of interest" description="Disordered" evidence="1">
    <location>
        <begin position="20"/>
        <end position="67"/>
    </location>
</feature>
<feature type="chain" id="PRO_5012104885" description="Transferrin-binding protein B C-lobe/N-lobe beta barrel domain-containing protein" evidence="2">
    <location>
        <begin position="19"/>
        <end position="361"/>
    </location>
</feature>
<accession>A0A238LKI5</accession>
<evidence type="ECO:0000256" key="1">
    <source>
        <dbReference type="SAM" id="MobiDB-lite"/>
    </source>
</evidence>
<feature type="signal peptide" evidence="2">
    <location>
        <begin position="1"/>
        <end position="18"/>
    </location>
</feature>
<reference evidence="3 4" key="1">
    <citation type="submission" date="2017-05" db="EMBL/GenBank/DDBJ databases">
        <authorList>
            <person name="Song R."/>
            <person name="Chenine A.L."/>
            <person name="Ruprecht R.M."/>
        </authorList>
    </citation>
    <scope>NUCLEOTIDE SEQUENCE [LARGE SCALE GENOMIC DNA]</scope>
    <source>
        <strain evidence="3 4">CECT 8899</strain>
    </source>
</reference>
<evidence type="ECO:0000313" key="3">
    <source>
        <dbReference type="EMBL" id="SMY09466.1"/>
    </source>
</evidence>
<protein>
    <recommendedName>
        <fullName evidence="5">Transferrin-binding protein B C-lobe/N-lobe beta barrel domain-containing protein</fullName>
    </recommendedName>
</protein>